<feature type="region of interest" description="Disordered" evidence="1">
    <location>
        <begin position="256"/>
        <end position="288"/>
    </location>
</feature>
<sequence length="389" mass="41945">MISCHRKNRKNETFVPDAKSKGHRGRVSKITSRHRVDGEIEKIGMKSEEQVTSIDEGGVIVQQGPVARPFRIASKLKKVKHDDDENDLISQDSEVVEEHHQALADAKKIESPFVNKETGDVSTAMVEEWFAAQEEIMGESFHSNAEPVSSALSASLATTGDPYGQGDVEGIYFEDSREEYEGEEEEDTDSSVEPGPITEEPSLTPIPTSQPSSSPFGRPTITAIPTAISSPTIQPPLTSSPTPSLTFIIPSSLVIPQTNPPTSSPFESLQPGENDDCDTSVGPLMSDGSSNFDTAAGALVDDNIQCGDVFNSGPAVFGNSCDDLVCIEANDIFCGEAGTQSAVSWFSAYREECRIFESGKVVLLMGPLTSSLSRDQTTNVPQPLDLSRW</sequence>
<feature type="compositionally biased region" description="Basic residues" evidence="1">
    <location>
        <begin position="21"/>
        <end position="31"/>
    </location>
</feature>
<dbReference type="AlphaFoldDB" id="A0A9K3PMC6"/>
<gene>
    <name evidence="2" type="ORF">IV203_008666</name>
</gene>
<organism evidence="2 3">
    <name type="scientific">Nitzschia inconspicua</name>
    <dbReference type="NCBI Taxonomy" id="303405"/>
    <lineage>
        <taxon>Eukaryota</taxon>
        <taxon>Sar</taxon>
        <taxon>Stramenopiles</taxon>
        <taxon>Ochrophyta</taxon>
        <taxon>Bacillariophyta</taxon>
        <taxon>Bacillariophyceae</taxon>
        <taxon>Bacillariophycidae</taxon>
        <taxon>Bacillariales</taxon>
        <taxon>Bacillariaceae</taxon>
        <taxon>Nitzschia</taxon>
    </lineage>
</organism>
<proteinExistence type="predicted"/>
<comment type="caution">
    <text evidence="2">The sequence shown here is derived from an EMBL/GenBank/DDBJ whole genome shotgun (WGS) entry which is preliminary data.</text>
</comment>
<reference evidence="2" key="2">
    <citation type="submission" date="2021-04" db="EMBL/GenBank/DDBJ databases">
        <authorList>
            <person name="Podell S."/>
        </authorList>
    </citation>
    <scope>NUCLEOTIDE SEQUENCE</scope>
    <source>
        <strain evidence="2">Hildebrandi</strain>
    </source>
</reference>
<dbReference type="Proteomes" id="UP000693970">
    <property type="component" value="Unassembled WGS sequence"/>
</dbReference>
<dbReference type="EMBL" id="JAGRRH010000017">
    <property type="protein sequence ID" value="KAG7352618.1"/>
    <property type="molecule type" value="Genomic_DNA"/>
</dbReference>
<name>A0A9K3PMC6_9STRA</name>
<accession>A0A9K3PMC6</accession>
<keyword evidence="3" id="KW-1185">Reference proteome</keyword>
<feature type="region of interest" description="Disordered" evidence="1">
    <location>
        <begin position="177"/>
        <end position="222"/>
    </location>
</feature>
<evidence type="ECO:0000256" key="1">
    <source>
        <dbReference type="SAM" id="MobiDB-lite"/>
    </source>
</evidence>
<evidence type="ECO:0000313" key="3">
    <source>
        <dbReference type="Proteomes" id="UP000693970"/>
    </source>
</evidence>
<feature type="compositionally biased region" description="Acidic residues" evidence="1">
    <location>
        <begin position="177"/>
        <end position="190"/>
    </location>
</feature>
<protein>
    <submittedName>
        <fullName evidence="2">Uncharacterized protein</fullName>
    </submittedName>
</protein>
<reference evidence="2" key="1">
    <citation type="journal article" date="2021" name="Sci. Rep.">
        <title>Diploid genomic architecture of Nitzschia inconspicua, an elite biomass production diatom.</title>
        <authorList>
            <person name="Oliver A."/>
            <person name="Podell S."/>
            <person name="Pinowska A."/>
            <person name="Traller J.C."/>
            <person name="Smith S.R."/>
            <person name="McClure R."/>
            <person name="Beliaev A."/>
            <person name="Bohutskyi P."/>
            <person name="Hill E.A."/>
            <person name="Rabines A."/>
            <person name="Zheng H."/>
            <person name="Allen L.Z."/>
            <person name="Kuo A."/>
            <person name="Grigoriev I.V."/>
            <person name="Allen A.E."/>
            <person name="Hazlebeck D."/>
            <person name="Allen E.E."/>
        </authorList>
    </citation>
    <scope>NUCLEOTIDE SEQUENCE</scope>
    <source>
        <strain evidence="2">Hildebrandi</strain>
    </source>
</reference>
<feature type="region of interest" description="Disordered" evidence="1">
    <location>
        <begin position="1"/>
        <end position="31"/>
    </location>
</feature>
<evidence type="ECO:0000313" key="2">
    <source>
        <dbReference type="EMBL" id="KAG7352618.1"/>
    </source>
</evidence>
<feature type="compositionally biased region" description="Low complexity" evidence="1">
    <location>
        <begin position="201"/>
        <end position="215"/>
    </location>
</feature>